<proteinExistence type="predicted"/>
<dbReference type="GeneID" id="108719776"/>
<dbReference type="KEGG" id="xla:108719776"/>
<organism evidence="2 3">
    <name type="scientific">Xenopus laevis</name>
    <name type="common">African clawed frog</name>
    <dbReference type="NCBI Taxonomy" id="8355"/>
    <lineage>
        <taxon>Eukaryota</taxon>
        <taxon>Metazoa</taxon>
        <taxon>Chordata</taxon>
        <taxon>Craniata</taxon>
        <taxon>Vertebrata</taxon>
        <taxon>Euteleostomi</taxon>
        <taxon>Amphibia</taxon>
        <taxon>Batrachia</taxon>
        <taxon>Anura</taxon>
        <taxon>Pipoidea</taxon>
        <taxon>Pipidae</taxon>
        <taxon>Xenopodinae</taxon>
        <taxon>Xenopus</taxon>
        <taxon>Xenopus</taxon>
    </lineage>
</organism>
<dbReference type="PANTHER" id="PTHR47316">
    <property type="entry name" value="FORKHEAD BOX PROTEIN H1"/>
    <property type="match status" value="1"/>
</dbReference>
<dbReference type="GO" id="GO:0032444">
    <property type="term" value="C:activin responsive factor complex"/>
    <property type="evidence" value="ECO:0007669"/>
    <property type="project" value="TreeGrafter"/>
</dbReference>
<dbReference type="PaxDb" id="8355-A0A1L8FU50"/>
<dbReference type="STRING" id="8355.A0A1L8FU50"/>
<dbReference type="GO" id="GO:0007179">
    <property type="term" value="P:transforming growth factor beta receptor signaling pathway"/>
    <property type="evidence" value="ECO:0007669"/>
    <property type="project" value="TreeGrafter"/>
</dbReference>
<dbReference type="AlphaFoldDB" id="A0A1L8FU50"/>
<keyword evidence="2" id="KW-1185">Reference proteome</keyword>
<dbReference type="OrthoDB" id="5954824at2759"/>
<gene>
    <name evidence="3" type="primary">LOC108719776</name>
</gene>
<name>A0A1L8FU50_XENLA</name>
<dbReference type="GO" id="GO:0000976">
    <property type="term" value="F:transcription cis-regulatory region binding"/>
    <property type="evidence" value="ECO:0007669"/>
    <property type="project" value="TreeGrafter"/>
</dbReference>
<feature type="region of interest" description="Disordered" evidence="1">
    <location>
        <begin position="1"/>
        <end position="23"/>
    </location>
</feature>
<reference evidence="3" key="1">
    <citation type="submission" date="2025-08" db="UniProtKB">
        <authorList>
            <consortium name="RefSeq"/>
        </authorList>
    </citation>
    <scope>IDENTIFICATION</scope>
    <source>
        <strain evidence="3">J_2021</strain>
        <tissue evidence="3">Erythrocytes</tissue>
    </source>
</reference>
<evidence type="ECO:0000313" key="2">
    <source>
        <dbReference type="Proteomes" id="UP000186698"/>
    </source>
</evidence>
<feature type="compositionally biased region" description="Low complexity" evidence="1">
    <location>
        <begin position="86"/>
        <end position="103"/>
    </location>
</feature>
<evidence type="ECO:0000256" key="1">
    <source>
        <dbReference type="SAM" id="MobiDB-lite"/>
    </source>
</evidence>
<dbReference type="RefSeq" id="XP_041424191.1">
    <property type="nucleotide sequence ID" value="XM_041568257.1"/>
</dbReference>
<dbReference type="GO" id="GO:0001228">
    <property type="term" value="F:DNA-binding transcription activator activity, RNA polymerase II-specific"/>
    <property type="evidence" value="ECO:0007669"/>
    <property type="project" value="TreeGrafter"/>
</dbReference>
<dbReference type="InterPro" id="IPR052327">
    <property type="entry name" value="Activin_resp_transcr_regulator"/>
</dbReference>
<feature type="region of interest" description="Disordered" evidence="1">
    <location>
        <begin position="81"/>
        <end position="156"/>
    </location>
</feature>
<dbReference type="PANTHER" id="PTHR47316:SF2">
    <property type="entry name" value="FORKHEAD BOX PROTEIN H1"/>
    <property type="match status" value="1"/>
</dbReference>
<sequence>MPPSHASSISLVGDPHQTNTGGKLNTSFMIDSLLHDLQDVDLPDASRNLKNQRISPAVAMNNMWSSAPLLYPHSKPIRNVRSPGFSTSHSTYSSSSSSISTISPVGFQEEQERSEHLLGRQTQRLGLPTRRPREEDECSTTSSDSDTRNYSPTETTKKMPLLSLDLPTSYTKSVAPNVVAPPSVLPFFHFPRFSYYNYGPSPYMTPPYWGFPCPTNPGGDSPCGSQAPLDLDNMLRSVPPNKSVFDVLTSHPGDLVHPSFLSPCLGSGTPYPSRQSLI</sequence>
<accession>A0A1L8FU50</accession>
<dbReference type="Proteomes" id="UP000186698">
    <property type="component" value="Chromosome 6S"/>
</dbReference>
<dbReference type="CTD" id="108719776"/>
<evidence type="ECO:0000313" key="3">
    <source>
        <dbReference type="RefSeq" id="XP_041424191.1"/>
    </source>
</evidence>
<protein>
    <submittedName>
        <fullName evidence="3">Forkhead box protein H1-like</fullName>
    </submittedName>
</protein>